<dbReference type="InterPro" id="IPR050463">
    <property type="entry name" value="Gfo/Idh/MocA_oxidrdct_glycsds"/>
</dbReference>
<dbReference type="Proteomes" id="UP001596391">
    <property type="component" value="Unassembled WGS sequence"/>
</dbReference>
<dbReference type="InterPro" id="IPR000683">
    <property type="entry name" value="Gfo/Idh/MocA-like_OxRdtase_N"/>
</dbReference>
<accession>A0ABW1ZC23</accession>
<keyword evidence="1" id="KW-0560">Oxidoreductase</keyword>
<dbReference type="PANTHER" id="PTHR43818:SF11">
    <property type="entry name" value="BCDNA.GH03377"/>
    <property type="match status" value="1"/>
</dbReference>
<evidence type="ECO:0000256" key="1">
    <source>
        <dbReference type="ARBA" id="ARBA00023002"/>
    </source>
</evidence>
<feature type="region of interest" description="Disordered" evidence="2">
    <location>
        <begin position="199"/>
        <end position="221"/>
    </location>
</feature>
<evidence type="ECO:0000259" key="3">
    <source>
        <dbReference type="Pfam" id="PF01408"/>
    </source>
</evidence>
<protein>
    <submittedName>
        <fullName evidence="4">Gfo/Idh/MocA family protein</fullName>
    </submittedName>
</protein>
<dbReference type="RefSeq" id="WP_390235475.1">
    <property type="nucleotide sequence ID" value="NZ_JBHSWI010000001.1"/>
</dbReference>
<dbReference type="Gene3D" id="3.40.50.720">
    <property type="entry name" value="NAD(P)-binding Rossmann-like Domain"/>
    <property type="match status" value="1"/>
</dbReference>
<comment type="caution">
    <text evidence="4">The sequence shown here is derived from an EMBL/GenBank/DDBJ whole genome shotgun (WGS) entry which is preliminary data.</text>
</comment>
<dbReference type="InterPro" id="IPR036291">
    <property type="entry name" value="NAD(P)-bd_dom_sf"/>
</dbReference>
<proteinExistence type="predicted"/>
<dbReference type="Pfam" id="PF01408">
    <property type="entry name" value="GFO_IDH_MocA"/>
    <property type="match status" value="1"/>
</dbReference>
<dbReference type="Gene3D" id="3.30.360.10">
    <property type="entry name" value="Dihydrodipicolinate Reductase, domain 2"/>
    <property type="match status" value="1"/>
</dbReference>
<gene>
    <name evidence="4" type="ORF">ACFQBQ_12990</name>
</gene>
<evidence type="ECO:0000313" key="5">
    <source>
        <dbReference type="Proteomes" id="UP001596391"/>
    </source>
</evidence>
<feature type="domain" description="Gfo/Idh/MocA-like oxidoreductase N-terminal" evidence="3">
    <location>
        <begin position="1"/>
        <end position="120"/>
    </location>
</feature>
<dbReference type="EMBL" id="JBHSWI010000001">
    <property type="protein sequence ID" value="MFC6646485.1"/>
    <property type="molecule type" value="Genomic_DNA"/>
</dbReference>
<dbReference type="PANTHER" id="PTHR43818">
    <property type="entry name" value="BCDNA.GH03377"/>
    <property type="match status" value="1"/>
</dbReference>
<keyword evidence="5" id="KW-1185">Reference proteome</keyword>
<sequence>MRVGIIGASFAKAAFLPAFRHVPGAEVVALASSRLESAEAAAKPYGIQHVYTDWQKMLAEHQFDLVCIATPTVTHAPMVLAALEAGAHVLSEKPTAMDATEAAAMLAKAEELGRVHMIDHELRFNAKRRKLHELVHSGTIGEVRHAVVHNVGEAGPIRHRGLRATGGRWPRRAVDASARTDRIRWTCCVGGWGDYRGLRHGEDDGAEPHRQEDRRGVDRDR</sequence>
<dbReference type="SUPFAM" id="SSF51735">
    <property type="entry name" value="NAD(P)-binding Rossmann-fold domains"/>
    <property type="match status" value="1"/>
</dbReference>
<name>A0ABW1ZC23_9BACT</name>
<organism evidence="4 5">
    <name type="scientific">Granulicella cerasi</name>
    <dbReference type="NCBI Taxonomy" id="741063"/>
    <lineage>
        <taxon>Bacteria</taxon>
        <taxon>Pseudomonadati</taxon>
        <taxon>Acidobacteriota</taxon>
        <taxon>Terriglobia</taxon>
        <taxon>Terriglobales</taxon>
        <taxon>Acidobacteriaceae</taxon>
        <taxon>Granulicella</taxon>
    </lineage>
</organism>
<evidence type="ECO:0000256" key="2">
    <source>
        <dbReference type="SAM" id="MobiDB-lite"/>
    </source>
</evidence>
<reference evidence="5" key="1">
    <citation type="journal article" date="2019" name="Int. J. Syst. Evol. Microbiol.">
        <title>The Global Catalogue of Microorganisms (GCM) 10K type strain sequencing project: providing services to taxonomists for standard genome sequencing and annotation.</title>
        <authorList>
            <consortium name="The Broad Institute Genomics Platform"/>
            <consortium name="The Broad Institute Genome Sequencing Center for Infectious Disease"/>
            <person name="Wu L."/>
            <person name="Ma J."/>
        </authorList>
    </citation>
    <scope>NUCLEOTIDE SEQUENCE [LARGE SCALE GENOMIC DNA]</scope>
    <source>
        <strain evidence="5">CGMCC 1.16026</strain>
    </source>
</reference>
<evidence type="ECO:0000313" key="4">
    <source>
        <dbReference type="EMBL" id="MFC6646485.1"/>
    </source>
</evidence>